<dbReference type="SUPFAM" id="SSF50630">
    <property type="entry name" value="Acid proteases"/>
    <property type="match status" value="1"/>
</dbReference>
<accession>A0A225UAW9</accession>
<dbReference type="CDD" id="cd00303">
    <property type="entry name" value="retropepsin_like"/>
    <property type="match status" value="1"/>
</dbReference>
<keyword evidence="3" id="KW-1185">Reference proteome</keyword>
<sequence>MKTVTFLLPGEEKKRSKAQKNAKRREESSNIYVVRSNRSSQRERRSGLCELNKSQEWERVVPEGKRVICSISGMEALSDGYIDCCPSEMLADTGAIASLVSVNVLKRIVCPGHAIRVHGVIDLPIRLGSLEKMLSFVMVDRLHVDAILGTDILTAFRAVIYLEERTMILKETGETLALGTTRVEESYDASIASTTRLLPGHQALVVSYVRGAVASDSVVLVEGVPGADECLRVARSLCTVHNGQVIVECIY</sequence>
<protein>
    <submittedName>
        <fullName evidence="2">Uncharacterized protein</fullName>
    </submittedName>
</protein>
<reference evidence="3" key="1">
    <citation type="submission" date="2017-03" db="EMBL/GenBank/DDBJ databases">
        <title>Phytopthora megakarya and P. palmivora, two closely related causual agents of cacao black pod achieved similar genome size and gene model numbers by different mechanisms.</title>
        <authorList>
            <person name="Ali S."/>
            <person name="Shao J."/>
            <person name="Larry D.J."/>
            <person name="Kronmiller B."/>
            <person name="Shen D."/>
            <person name="Strem M.D."/>
            <person name="Melnick R.L."/>
            <person name="Guiltinan M.J."/>
            <person name="Tyler B.M."/>
            <person name="Meinhardt L.W."/>
            <person name="Bailey B.A."/>
        </authorList>
    </citation>
    <scope>NUCLEOTIDE SEQUENCE [LARGE SCALE GENOMIC DNA]</scope>
    <source>
        <strain evidence="3">zdho120</strain>
    </source>
</reference>
<dbReference type="Gene3D" id="2.40.70.10">
    <property type="entry name" value="Acid Proteases"/>
    <property type="match status" value="1"/>
</dbReference>
<dbReference type="AlphaFoldDB" id="A0A225UAW9"/>
<gene>
    <name evidence="2" type="ORF">PHMEG_00041719</name>
</gene>
<comment type="caution">
    <text evidence="2">The sequence shown here is derived from an EMBL/GenBank/DDBJ whole genome shotgun (WGS) entry which is preliminary data.</text>
</comment>
<proteinExistence type="predicted"/>
<feature type="region of interest" description="Disordered" evidence="1">
    <location>
        <begin position="1"/>
        <end position="39"/>
    </location>
</feature>
<dbReference type="Proteomes" id="UP000198211">
    <property type="component" value="Unassembled WGS sequence"/>
</dbReference>
<evidence type="ECO:0000256" key="1">
    <source>
        <dbReference type="SAM" id="MobiDB-lite"/>
    </source>
</evidence>
<organism evidence="2 3">
    <name type="scientific">Phytophthora megakarya</name>
    <dbReference type="NCBI Taxonomy" id="4795"/>
    <lineage>
        <taxon>Eukaryota</taxon>
        <taxon>Sar</taxon>
        <taxon>Stramenopiles</taxon>
        <taxon>Oomycota</taxon>
        <taxon>Peronosporomycetes</taxon>
        <taxon>Peronosporales</taxon>
        <taxon>Peronosporaceae</taxon>
        <taxon>Phytophthora</taxon>
    </lineage>
</organism>
<dbReference type="EMBL" id="NBNE01023497">
    <property type="protein sequence ID" value="OWY90244.1"/>
    <property type="molecule type" value="Genomic_DNA"/>
</dbReference>
<evidence type="ECO:0000313" key="2">
    <source>
        <dbReference type="EMBL" id="OWY90244.1"/>
    </source>
</evidence>
<dbReference type="OrthoDB" id="121224at2759"/>
<name>A0A225UAW9_9STRA</name>
<evidence type="ECO:0000313" key="3">
    <source>
        <dbReference type="Proteomes" id="UP000198211"/>
    </source>
</evidence>
<dbReference type="InterPro" id="IPR021109">
    <property type="entry name" value="Peptidase_aspartic_dom_sf"/>
</dbReference>